<evidence type="ECO:0000313" key="15">
    <source>
        <dbReference type="EMBL" id="MBC5727529.1"/>
    </source>
</evidence>
<protein>
    <recommendedName>
        <fullName evidence="5">Alpha-amylase</fullName>
        <ecNumber evidence="4">3.2.1.1</ecNumber>
    </recommendedName>
</protein>
<evidence type="ECO:0000256" key="1">
    <source>
        <dbReference type="ARBA" id="ARBA00000548"/>
    </source>
</evidence>
<dbReference type="EMBL" id="JACOPS010000001">
    <property type="protein sequence ID" value="MBC5727529.1"/>
    <property type="molecule type" value="Genomic_DNA"/>
</dbReference>
<comment type="cofactor">
    <cofactor evidence="2">
        <name>Ca(2+)</name>
        <dbReference type="ChEBI" id="CHEBI:29108"/>
    </cofactor>
</comment>
<dbReference type="CDD" id="cd11315">
    <property type="entry name" value="AmyAc_bac1_AmyA"/>
    <property type="match status" value="1"/>
</dbReference>
<dbReference type="PANTHER" id="PTHR43447">
    <property type="entry name" value="ALPHA-AMYLASE"/>
    <property type="match status" value="1"/>
</dbReference>
<evidence type="ECO:0000256" key="12">
    <source>
        <dbReference type="SAM" id="MobiDB-lite"/>
    </source>
</evidence>
<dbReference type="InterPro" id="IPR031319">
    <property type="entry name" value="A-amylase_C"/>
</dbReference>
<evidence type="ECO:0000256" key="9">
    <source>
        <dbReference type="ARBA" id="ARBA00023277"/>
    </source>
</evidence>
<feature type="region of interest" description="Disordered" evidence="12">
    <location>
        <begin position="795"/>
        <end position="824"/>
    </location>
</feature>
<dbReference type="SUPFAM" id="SSF51445">
    <property type="entry name" value="(Trans)glycosidases"/>
    <property type="match status" value="1"/>
</dbReference>
<dbReference type="InterPro" id="IPR013783">
    <property type="entry name" value="Ig-like_fold"/>
</dbReference>
<keyword evidence="13" id="KW-0732">Signal</keyword>
<dbReference type="EC" id="3.2.1.1" evidence="4"/>
<evidence type="ECO:0000256" key="10">
    <source>
        <dbReference type="ARBA" id="ARBA00023295"/>
    </source>
</evidence>
<evidence type="ECO:0000313" key="16">
    <source>
        <dbReference type="Proteomes" id="UP000636755"/>
    </source>
</evidence>
<dbReference type="SMART" id="SM00632">
    <property type="entry name" value="Aamy_C"/>
    <property type="match status" value="1"/>
</dbReference>
<dbReference type="InterPro" id="IPR002105">
    <property type="entry name" value="Dockerin_1_rpt"/>
</dbReference>
<dbReference type="RefSeq" id="WP_186934817.1">
    <property type="nucleotide sequence ID" value="NZ_JACOPS010000001.1"/>
</dbReference>
<comment type="caution">
    <text evidence="15">The sequence shown here is derived from an EMBL/GenBank/DDBJ whole genome shotgun (WGS) entry which is preliminary data.</text>
</comment>
<feature type="compositionally biased region" description="Low complexity" evidence="12">
    <location>
        <begin position="796"/>
        <end position="824"/>
    </location>
</feature>
<evidence type="ECO:0000256" key="6">
    <source>
        <dbReference type="ARBA" id="ARBA00022723"/>
    </source>
</evidence>
<keyword evidence="7" id="KW-0378">Hydrolase</keyword>
<dbReference type="InterPro" id="IPR006047">
    <property type="entry name" value="GH13_cat_dom"/>
</dbReference>
<dbReference type="PRINTS" id="PR00110">
    <property type="entry name" value="ALPHAAMYLASE"/>
</dbReference>
<dbReference type="SMART" id="SM00642">
    <property type="entry name" value="Aamy"/>
    <property type="match status" value="1"/>
</dbReference>
<dbReference type="Pfam" id="PF00128">
    <property type="entry name" value="Alpha-amylase"/>
    <property type="match status" value="1"/>
</dbReference>
<dbReference type="InterPro" id="IPR016134">
    <property type="entry name" value="Dockerin_dom"/>
</dbReference>
<evidence type="ECO:0000256" key="8">
    <source>
        <dbReference type="ARBA" id="ARBA00022837"/>
    </source>
</evidence>
<reference evidence="15 16" key="1">
    <citation type="submission" date="2020-08" db="EMBL/GenBank/DDBJ databases">
        <title>Genome public.</title>
        <authorList>
            <person name="Liu C."/>
            <person name="Sun Q."/>
        </authorList>
    </citation>
    <scope>NUCLEOTIDE SEQUENCE [LARGE SCALE GENOMIC DNA]</scope>
    <source>
        <strain evidence="15 16">NSJ-71</strain>
    </source>
</reference>
<dbReference type="Pfam" id="PF00404">
    <property type="entry name" value="Dockerin_1"/>
    <property type="match status" value="1"/>
</dbReference>
<sequence length="1038" mass="112949">MSKLKKLTSIVLAATIVSSASAMALTASAAENDNAVSAADNNLQRNVQDGVILHAFNWSYKTIKENLPAIAAAGYSTVQTSPVQQPKDYSTSRDVTGQWWKLYQPVSLSVAKNAWFGTKDELKDLCTEAEKYGVKIICDIVSNHMGNESEDTPNVVSSQVKTYDPEIYDNASAFFRNNDIVASDSSVKNVVQGHVTSCPDLNTNSKVVQDKVISLLKECIDCGVDGFRFDAAKHIETPDDGEYASDYWKNITESAGSYYKAKTGDNLYIYGEILNNCGSGRSYSSYTKYINVTDNKTGDSVLANVVKGKASNAANSSYKSGVAASDVVLWAESHDTYEGESGSGGISNTAKVSDENITKAWAIIAARKDATSLYFARPGASLMGEAAGDITYKSTAVSEINKFHNLFVGQSEKLGAVDNVAYVARGTSGVVLANCDGNEKSVSISGTGLANGTYTDTISGAKFTVANGVLTGNIGSTGVAVVYNGTTTPRNTCSVESGDFKGDTITLNLGLDNAASGTYCIDNSKPVAYTGDIAIRVGSDYAYGETINLTLTATDGKNTTTTTYKYTKQKSASSGVYVFFASEKRETSSKWKAPYYVYIYDEESSKEETYKASNWPGTKMNYDKATGYYYAEVPTTCIATDADENESESNFDLAHSPNTRVIFCDSSNVNSAPRQYPSEKGLKLKGTSRIFGLTKTTSWEETTLVPTVESQPATEVTRGDKTYKYGDVNTDGKFNVQDVTSLQFIVAESVKPSQLIYALSDVTADGVVDIRDVTMIQRYISGIREDTGKTGEVYKAEQPTQPTQPAKPTEATKPSTQPTTAPAPSTYTLYLKTQLPWMTSMGTNLYAFDNNTKKSYLLEQDTDDYPNVFKAEVANTLTSVTFYRALDMVDEMTKASSSGPVYNAWTATVSSTNNCYNLESVDEATDKATATVGPYVKEEAPEWTLDVVYFDNSKTKWGEVYIYGWGNGLSEEAYKMTQIEGTDIWKYELPEPIYPGTESFLFKNTESTWVKKTKNVKVVEGKNLYDGKAQAWSGTYEE</sequence>
<evidence type="ECO:0000256" key="11">
    <source>
        <dbReference type="RuleBase" id="RU003615"/>
    </source>
</evidence>
<dbReference type="Proteomes" id="UP000636755">
    <property type="component" value="Unassembled WGS sequence"/>
</dbReference>
<dbReference type="Gene3D" id="2.60.40.1180">
    <property type="entry name" value="Golgi alpha-mannosidase II"/>
    <property type="match status" value="1"/>
</dbReference>
<dbReference type="CDD" id="cd14256">
    <property type="entry name" value="Dockerin_I"/>
    <property type="match status" value="1"/>
</dbReference>
<evidence type="ECO:0000256" key="4">
    <source>
        <dbReference type="ARBA" id="ARBA00012595"/>
    </source>
</evidence>
<evidence type="ECO:0000256" key="3">
    <source>
        <dbReference type="ARBA" id="ARBA00008061"/>
    </source>
</evidence>
<gene>
    <name evidence="15" type="ORF">H8R91_03060</name>
</gene>
<keyword evidence="9" id="KW-0119">Carbohydrate metabolism</keyword>
<dbReference type="InterPro" id="IPR017853">
    <property type="entry name" value="GH"/>
</dbReference>
<dbReference type="SUPFAM" id="SSF63446">
    <property type="entry name" value="Type I dockerin domain"/>
    <property type="match status" value="1"/>
</dbReference>
<proteinExistence type="inferred from homology"/>
<dbReference type="InterPro" id="IPR013780">
    <property type="entry name" value="Glyco_hydro_b"/>
</dbReference>
<feature type="signal peptide" evidence="13">
    <location>
        <begin position="1"/>
        <end position="29"/>
    </location>
</feature>
<dbReference type="InterPro" id="IPR006046">
    <property type="entry name" value="Alpha_amylase"/>
</dbReference>
<dbReference type="InterPro" id="IPR036439">
    <property type="entry name" value="Dockerin_dom_sf"/>
</dbReference>
<evidence type="ECO:0000259" key="14">
    <source>
        <dbReference type="PROSITE" id="PS51766"/>
    </source>
</evidence>
<dbReference type="Gene3D" id="1.10.1330.10">
    <property type="entry name" value="Dockerin domain"/>
    <property type="match status" value="1"/>
</dbReference>
<feature type="domain" description="Dockerin" evidence="14">
    <location>
        <begin position="721"/>
        <end position="789"/>
    </location>
</feature>
<keyword evidence="6" id="KW-0479">Metal-binding</keyword>
<keyword evidence="16" id="KW-1185">Reference proteome</keyword>
<dbReference type="SUPFAM" id="SSF51011">
    <property type="entry name" value="Glycosyl hydrolase domain"/>
    <property type="match status" value="1"/>
</dbReference>
<evidence type="ECO:0000256" key="2">
    <source>
        <dbReference type="ARBA" id="ARBA00001913"/>
    </source>
</evidence>
<evidence type="ECO:0000256" key="7">
    <source>
        <dbReference type="ARBA" id="ARBA00022801"/>
    </source>
</evidence>
<evidence type="ECO:0000256" key="5">
    <source>
        <dbReference type="ARBA" id="ARBA00017303"/>
    </source>
</evidence>
<comment type="catalytic activity">
    <reaction evidence="1">
        <text>Endohydrolysis of (1-&gt;4)-alpha-D-glucosidic linkages in polysaccharides containing three or more (1-&gt;4)-alpha-linked D-glucose units.</text>
        <dbReference type="EC" id="3.2.1.1"/>
    </reaction>
</comment>
<comment type="similarity">
    <text evidence="3 11">Belongs to the glycosyl hydrolase 13 family.</text>
</comment>
<dbReference type="Gene3D" id="3.20.20.80">
    <property type="entry name" value="Glycosidases"/>
    <property type="match status" value="1"/>
</dbReference>
<keyword evidence="10" id="KW-0326">Glycosidase</keyword>
<dbReference type="PROSITE" id="PS51766">
    <property type="entry name" value="DOCKERIN"/>
    <property type="match status" value="1"/>
</dbReference>
<accession>A0ABR7HJ44</accession>
<dbReference type="Gene3D" id="2.60.40.10">
    <property type="entry name" value="Immunoglobulins"/>
    <property type="match status" value="1"/>
</dbReference>
<keyword evidence="8" id="KW-0106">Calcium</keyword>
<organism evidence="15 16">
    <name type="scientific">Ruminococcus intestinalis</name>
    <dbReference type="NCBI Taxonomy" id="2763066"/>
    <lineage>
        <taxon>Bacteria</taxon>
        <taxon>Bacillati</taxon>
        <taxon>Bacillota</taxon>
        <taxon>Clostridia</taxon>
        <taxon>Eubacteriales</taxon>
        <taxon>Oscillospiraceae</taxon>
        <taxon>Ruminococcus</taxon>
    </lineage>
</organism>
<name>A0ABR7HJ44_9FIRM</name>
<feature type="chain" id="PRO_5045714760" description="Alpha-amylase" evidence="13">
    <location>
        <begin position="30"/>
        <end position="1038"/>
    </location>
</feature>
<evidence type="ECO:0000256" key="13">
    <source>
        <dbReference type="SAM" id="SignalP"/>
    </source>
</evidence>